<dbReference type="PROSITE" id="PS50110">
    <property type="entry name" value="RESPONSE_REGULATORY"/>
    <property type="match status" value="1"/>
</dbReference>
<dbReference type="PANTHER" id="PTHR45566">
    <property type="entry name" value="HTH-TYPE TRANSCRIPTIONAL REGULATOR YHJB-RELATED"/>
    <property type="match status" value="1"/>
</dbReference>
<evidence type="ECO:0000256" key="1">
    <source>
        <dbReference type="ARBA" id="ARBA00018672"/>
    </source>
</evidence>
<dbReference type="InterPro" id="IPR011006">
    <property type="entry name" value="CheY-like_superfamily"/>
</dbReference>
<dbReference type="GO" id="GO:0000160">
    <property type="term" value="P:phosphorelay signal transduction system"/>
    <property type="evidence" value="ECO:0007669"/>
    <property type="project" value="InterPro"/>
</dbReference>
<dbReference type="Pfam" id="PF00196">
    <property type="entry name" value="GerE"/>
    <property type="match status" value="1"/>
</dbReference>
<evidence type="ECO:0000256" key="5">
    <source>
        <dbReference type="PROSITE-ProRule" id="PRU00169"/>
    </source>
</evidence>
<dbReference type="PANTHER" id="PTHR45566:SF2">
    <property type="entry name" value="NARL SUBFAMILY"/>
    <property type="match status" value="1"/>
</dbReference>
<organism evidence="8 9">
    <name type="scientific">Natronincola ferrireducens</name>
    <dbReference type="NCBI Taxonomy" id="393762"/>
    <lineage>
        <taxon>Bacteria</taxon>
        <taxon>Bacillati</taxon>
        <taxon>Bacillota</taxon>
        <taxon>Clostridia</taxon>
        <taxon>Peptostreptococcales</taxon>
        <taxon>Natronincolaceae</taxon>
        <taxon>Natronincola</taxon>
    </lineage>
</organism>
<dbReference type="Proteomes" id="UP000198718">
    <property type="component" value="Unassembled WGS sequence"/>
</dbReference>
<keyword evidence="9" id="KW-1185">Reference proteome</keyword>
<evidence type="ECO:0000256" key="3">
    <source>
        <dbReference type="ARBA" id="ARBA00023125"/>
    </source>
</evidence>
<dbReference type="Pfam" id="PF00072">
    <property type="entry name" value="Response_reg"/>
    <property type="match status" value="1"/>
</dbReference>
<protein>
    <recommendedName>
        <fullName evidence="1">Stage 0 sporulation protein A homolog</fullName>
    </recommendedName>
</protein>
<feature type="domain" description="Response regulatory" evidence="7">
    <location>
        <begin position="2"/>
        <end position="118"/>
    </location>
</feature>
<dbReference type="GO" id="GO:0003677">
    <property type="term" value="F:DNA binding"/>
    <property type="evidence" value="ECO:0007669"/>
    <property type="project" value="UniProtKB-KW"/>
</dbReference>
<dbReference type="PROSITE" id="PS50043">
    <property type="entry name" value="HTH_LUXR_2"/>
    <property type="match status" value="1"/>
</dbReference>
<dbReference type="EMBL" id="FNFP01000001">
    <property type="protein sequence ID" value="SDJ94446.1"/>
    <property type="molecule type" value="Genomic_DNA"/>
</dbReference>
<dbReference type="Gene3D" id="3.40.50.2300">
    <property type="match status" value="1"/>
</dbReference>
<feature type="domain" description="HTH luxR-type" evidence="6">
    <location>
        <begin position="137"/>
        <end position="202"/>
    </location>
</feature>
<dbReference type="AlphaFoldDB" id="A0A1G8XVE5"/>
<keyword evidence="3" id="KW-0238">DNA-binding</keyword>
<dbReference type="RefSeq" id="WP_090549410.1">
    <property type="nucleotide sequence ID" value="NZ_FNFP01000001.1"/>
</dbReference>
<feature type="modified residue" description="4-aspartylphosphate" evidence="5">
    <location>
        <position position="53"/>
    </location>
</feature>
<evidence type="ECO:0000259" key="6">
    <source>
        <dbReference type="PROSITE" id="PS50043"/>
    </source>
</evidence>
<gene>
    <name evidence="8" type="ORF">SAMN05660472_00339</name>
</gene>
<dbReference type="GO" id="GO:0006355">
    <property type="term" value="P:regulation of DNA-templated transcription"/>
    <property type="evidence" value="ECO:0007669"/>
    <property type="project" value="InterPro"/>
</dbReference>
<name>A0A1G8XVE5_9FIRM</name>
<comment type="function">
    <text evidence="4">May play the central regulatory role in sporulation. It may be an element of the effector pathway responsible for the activation of sporulation genes in response to nutritional stress. Spo0A may act in concert with spo0H (a sigma factor) to control the expression of some genes that are critical to the sporulation process.</text>
</comment>
<dbReference type="SMART" id="SM00421">
    <property type="entry name" value="HTH_LUXR"/>
    <property type="match status" value="1"/>
</dbReference>
<dbReference type="OrthoDB" id="9795108at2"/>
<proteinExistence type="predicted"/>
<dbReference type="InterPro" id="IPR051015">
    <property type="entry name" value="EvgA-like"/>
</dbReference>
<dbReference type="InterPro" id="IPR016032">
    <property type="entry name" value="Sig_transdc_resp-reg_C-effctor"/>
</dbReference>
<accession>A0A1G8XVE5</accession>
<dbReference type="PROSITE" id="PS00622">
    <property type="entry name" value="HTH_LUXR_1"/>
    <property type="match status" value="1"/>
</dbReference>
<dbReference type="SMART" id="SM00448">
    <property type="entry name" value="REC"/>
    <property type="match status" value="1"/>
</dbReference>
<evidence type="ECO:0000259" key="7">
    <source>
        <dbReference type="PROSITE" id="PS50110"/>
    </source>
</evidence>
<sequence>MRVLIVDDHPLVRRGIASALSFEESIEEVKEAGSIAEALSIMSKDNLEIIMIDLNLGREDGLELVNQAKNKNISTKFVVLTSSLRKEDFFRAKEVGVEGYILKEAFPEDILYGLKVVAKGKKFYDPEVMQFHMRGDKKSYLDELSPREQDVLGELGKGMSNIEIAQRLYISEHTVKKHVSNILSKLRLNHRTEAALYINNTERFGY</sequence>
<dbReference type="SUPFAM" id="SSF52172">
    <property type="entry name" value="CheY-like"/>
    <property type="match status" value="1"/>
</dbReference>
<keyword evidence="2 5" id="KW-0597">Phosphoprotein</keyword>
<reference evidence="8 9" key="1">
    <citation type="submission" date="2016-10" db="EMBL/GenBank/DDBJ databases">
        <authorList>
            <person name="de Groot N.N."/>
        </authorList>
    </citation>
    <scope>NUCLEOTIDE SEQUENCE [LARGE SCALE GENOMIC DNA]</scope>
    <source>
        <strain evidence="8 9">DSM 18346</strain>
    </source>
</reference>
<evidence type="ECO:0000256" key="4">
    <source>
        <dbReference type="ARBA" id="ARBA00024867"/>
    </source>
</evidence>
<dbReference type="SUPFAM" id="SSF46894">
    <property type="entry name" value="C-terminal effector domain of the bipartite response regulators"/>
    <property type="match status" value="1"/>
</dbReference>
<evidence type="ECO:0000256" key="2">
    <source>
        <dbReference type="ARBA" id="ARBA00022553"/>
    </source>
</evidence>
<dbReference type="STRING" id="393762.SAMN05660472_00339"/>
<dbReference type="CDD" id="cd17535">
    <property type="entry name" value="REC_NarL-like"/>
    <property type="match status" value="1"/>
</dbReference>
<dbReference type="PRINTS" id="PR00038">
    <property type="entry name" value="HTHLUXR"/>
</dbReference>
<dbReference type="InterPro" id="IPR000792">
    <property type="entry name" value="Tscrpt_reg_LuxR_C"/>
</dbReference>
<dbReference type="InterPro" id="IPR001789">
    <property type="entry name" value="Sig_transdc_resp-reg_receiver"/>
</dbReference>
<evidence type="ECO:0000313" key="8">
    <source>
        <dbReference type="EMBL" id="SDJ94446.1"/>
    </source>
</evidence>
<evidence type="ECO:0000313" key="9">
    <source>
        <dbReference type="Proteomes" id="UP000198718"/>
    </source>
</evidence>
<dbReference type="CDD" id="cd06170">
    <property type="entry name" value="LuxR_C_like"/>
    <property type="match status" value="1"/>
</dbReference>
<dbReference type="InterPro" id="IPR058245">
    <property type="entry name" value="NreC/VraR/RcsB-like_REC"/>
</dbReference>